<dbReference type="SMART" id="SM00256">
    <property type="entry name" value="FBOX"/>
    <property type="match status" value="1"/>
</dbReference>
<dbReference type="Proteomes" id="UP000663852">
    <property type="component" value="Unassembled WGS sequence"/>
</dbReference>
<feature type="domain" description="F-box" evidence="1">
    <location>
        <begin position="37"/>
        <end position="85"/>
    </location>
</feature>
<dbReference type="SUPFAM" id="SSF81383">
    <property type="entry name" value="F-box domain"/>
    <property type="match status" value="1"/>
</dbReference>
<dbReference type="EMBL" id="CAJNOR010001018">
    <property type="protein sequence ID" value="CAF1058032.1"/>
    <property type="molecule type" value="Genomic_DNA"/>
</dbReference>
<dbReference type="OrthoDB" id="10279022at2759"/>
<name>A0A814KZ23_ADIRI</name>
<proteinExistence type="predicted"/>
<dbReference type="AlphaFoldDB" id="A0A814KZ23"/>
<comment type="caution">
    <text evidence="2">The sequence shown here is derived from an EMBL/GenBank/DDBJ whole genome shotgun (WGS) entry which is preliminary data.</text>
</comment>
<dbReference type="Pfam" id="PF12937">
    <property type="entry name" value="F-box-like"/>
    <property type="match status" value="1"/>
</dbReference>
<evidence type="ECO:0000313" key="3">
    <source>
        <dbReference type="EMBL" id="CAF1058286.1"/>
    </source>
</evidence>
<dbReference type="InterPro" id="IPR001810">
    <property type="entry name" value="F-box_dom"/>
</dbReference>
<organism evidence="2 4">
    <name type="scientific">Adineta ricciae</name>
    <name type="common">Rotifer</name>
    <dbReference type="NCBI Taxonomy" id="249248"/>
    <lineage>
        <taxon>Eukaryota</taxon>
        <taxon>Metazoa</taxon>
        <taxon>Spiralia</taxon>
        <taxon>Gnathifera</taxon>
        <taxon>Rotifera</taxon>
        <taxon>Eurotatoria</taxon>
        <taxon>Bdelloidea</taxon>
        <taxon>Adinetida</taxon>
        <taxon>Adinetidae</taxon>
        <taxon>Adineta</taxon>
    </lineage>
</organism>
<dbReference type="EMBL" id="CAJNOJ010000081">
    <property type="protein sequence ID" value="CAF1058286.1"/>
    <property type="molecule type" value="Genomic_DNA"/>
</dbReference>
<dbReference type="Gene3D" id="1.20.1280.50">
    <property type="match status" value="1"/>
</dbReference>
<sequence length="286" mass="33714">MGQLVSQCSGRQRRLIAVNEEQQLCVHVSDEPVPENTLSLADLPLELLLYHILPHVTYIDLCSLSRVNQTFKSLIDNNDKLWENAMRTEMLDELLLDLNDEKQSLRDTTPLFRNSKDKFQYLHAQRRKRSWVTASKIFGCGSRCTFCETLFFKYITIRSKIKTMRPLKRNHRLYIYFSHGELVDNLRHNMLDVQSQLLVAGPVEYFSMYPSQTRCLKCKSKCHFSVDLPQQPRPYNWFVSYLSKRSHSERIDVLEVYCPRCERYSLWKRKTYGVGAVFKPPKLYGK</sequence>
<dbReference type="InterPro" id="IPR036047">
    <property type="entry name" value="F-box-like_dom_sf"/>
</dbReference>
<accession>A0A814KZ23</accession>
<reference evidence="2" key="1">
    <citation type="submission" date="2021-02" db="EMBL/GenBank/DDBJ databases">
        <authorList>
            <person name="Nowell W R."/>
        </authorList>
    </citation>
    <scope>NUCLEOTIDE SEQUENCE</scope>
</reference>
<protein>
    <recommendedName>
        <fullName evidence="1">F-box domain-containing protein</fullName>
    </recommendedName>
</protein>
<dbReference type="Proteomes" id="UP000663828">
    <property type="component" value="Unassembled WGS sequence"/>
</dbReference>
<evidence type="ECO:0000259" key="1">
    <source>
        <dbReference type="PROSITE" id="PS50181"/>
    </source>
</evidence>
<evidence type="ECO:0000313" key="4">
    <source>
        <dbReference type="Proteomes" id="UP000663828"/>
    </source>
</evidence>
<gene>
    <name evidence="3" type="ORF">EDS130_LOCUS17779</name>
    <name evidence="2" type="ORF">XAT740_LOCUS16132</name>
</gene>
<evidence type="ECO:0000313" key="2">
    <source>
        <dbReference type="EMBL" id="CAF1058032.1"/>
    </source>
</evidence>
<dbReference type="PROSITE" id="PS50181">
    <property type="entry name" value="FBOX"/>
    <property type="match status" value="1"/>
</dbReference>
<keyword evidence="4" id="KW-1185">Reference proteome</keyword>